<reference evidence="1" key="3">
    <citation type="submission" date="2010-09" db="EMBL/GenBank/DDBJ databases">
        <title>Annotation of Gaeumannomyces graminis var. tritici R3-111a-1.</title>
        <authorList>
            <consortium name="The Broad Institute Genome Sequencing Platform"/>
            <person name="Ma L.-J."/>
            <person name="Dead R."/>
            <person name="Young S.K."/>
            <person name="Zeng Q."/>
            <person name="Gargeya S."/>
            <person name="Fitzgerald M."/>
            <person name="Haas B."/>
            <person name="Abouelleil A."/>
            <person name="Alvarado L."/>
            <person name="Arachchi H.M."/>
            <person name="Berlin A."/>
            <person name="Brown A."/>
            <person name="Chapman S.B."/>
            <person name="Chen Z."/>
            <person name="Dunbar C."/>
            <person name="Freedman E."/>
            <person name="Gearin G."/>
            <person name="Gellesch M."/>
            <person name="Goldberg J."/>
            <person name="Griggs A."/>
            <person name="Gujja S."/>
            <person name="Heiman D."/>
            <person name="Howarth C."/>
            <person name="Larson L."/>
            <person name="Lui A."/>
            <person name="MacDonald P.J.P."/>
            <person name="Mehta T."/>
            <person name="Montmayeur A."/>
            <person name="Murphy C."/>
            <person name="Neiman D."/>
            <person name="Pearson M."/>
            <person name="Priest M."/>
            <person name="Roberts A."/>
            <person name="Saif S."/>
            <person name="Shea T."/>
            <person name="Shenoy N."/>
            <person name="Sisk P."/>
            <person name="Stolte C."/>
            <person name="Sykes S."/>
            <person name="Yandava C."/>
            <person name="Wortman J."/>
            <person name="Nusbaum C."/>
            <person name="Birren B."/>
        </authorList>
    </citation>
    <scope>NUCLEOTIDE SEQUENCE</scope>
    <source>
        <strain evidence="1">R3-111a-1</strain>
    </source>
</reference>
<reference evidence="3" key="1">
    <citation type="submission" date="2010-07" db="EMBL/GenBank/DDBJ databases">
        <title>The genome sequence of Gaeumannomyces graminis var. tritici strain R3-111a-1.</title>
        <authorList>
            <consortium name="The Broad Institute Genome Sequencing Platform"/>
            <person name="Ma L.-J."/>
            <person name="Dead R."/>
            <person name="Young S."/>
            <person name="Zeng Q."/>
            <person name="Koehrsen M."/>
            <person name="Alvarado L."/>
            <person name="Berlin A."/>
            <person name="Chapman S.B."/>
            <person name="Chen Z."/>
            <person name="Freedman E."/>
            <person name="Gellesch M."/>
            <person name="Goldberg J."/>
            <person name="Griggs A."/>
            <person name="Gujja S."/>
            <person name="Heilman E.R."/>
            <person name="Heiman D."/>
            <person name="Hepburn T."/>
            <person name="Howarth C."/>
            <person name="Jen D."/>
            <person name="Larson L."/>
            <person name="Mehta T."/>
            <person name="Neiman D."/>
            <person name="Pearson M."/>
            <person name="Roberts A."/>
            <person name="Saif S."/>
            <person name="Shea T."/>
            <person name="Shenoy N."/>
            <person name="Sisk P."/>
            <person name="Stolte C."/>
            <person name="Sykes S."/>
            <person name="Walk T."/>
            <person name="White J."/>
            <person name="Yandava C."/>
            <person name="Haas B."/>
            <person name="Nusbaum C."/>
            <person name="Birren B."/>
        </authorList>
    </citation>
    <scope>NUCLEOTIDE SEQUENCE [LARGE SCALE GENOMIC DNA]</scope>
    <source>
        <strain evidence="3">R3-111a-1</strain>
    </source>
</reference>
<evidence type="ECO:0000313" key="3">
    <source>
        <dbReference type="Proteomes" id="UP000006039"/>
    </source>
</evidence>
<reference evidence="2" key="5">
    <citation type="submission" date="2018-04" db="UniProtKB">
        <authorList>
            <consortium name="EnsemblFungi"/>
        </authorList>
    </citation>
    <scope>IDENTIFICATION</scope>
    <source>
        <strain evidence="2">R3-111a-1</strain>
    </source>
</reference>
<dbReference type="EnsemblFungi" id="EJT70923">
    <property type="protein sequence ID" value="EJT70923"/>
    <property type="gene ID" value="GGTG_11946"/>
</dbReference>
<dbReference type="Proteomes" id="UP000006039">
    <property type="component" value="Unassembled WGS sequence"/>
</dbReference>
<gene>
    <name evidence="2" type="primary">20352404</name>
    <name evidence="1" type="ORF">GGTG_11946</name>
</gene>
<name>J3PEL5_GAET3</name>
<dbReference type="GeneID" id="20352404"/>
<organism evidence="1">
    <name type="scientific">Gaeumannomyces tritici (strain R3-111a-1)</name>
    <name type="common">Wheat and barley take-all root rot fungus</name>
    <name type="synonym">Gaeumannomyces graminis var. tritici</name>
    <dbReference type="NCBI Taxonomy" id="644352"/>
    <lineage>
        <taxon>Eukaryota</taxon>
        <taxon>Fungi</taxon>
        <taxon>Dikarya</taxon>
        <taxon>Ascomycota</taxon>
        <taxon>Pezizomycotina</taxon>
        <taxon>Sordariomycetes</taxon>
        <taxon>Sordariomycetidae</taxon>
        <taxon>Magnaporthales</taxon>
        <taxon>Magnaporthaceae</taxon>
        <taxon>Gaeumannomyces</taxon>
    </lineage>
</organism>
<reference evidence="2" key="4">
    <citation type="journal article" date="2015" name="G3 (Bethesda)">
        <title>Genome sequences of three phytopathogenic species of the Magnaporthaceae family of fungi.</title>
        <authorList>
            <person name="Okagaki L.H."/>
            <person name="Nunes C.C."/>
            <person name="Sailsbery J."/>
            <person name="Clay B."/>
            <person name="Brown D."/>
            <person name="John T."/>
            <person name="Oh Y."/>
            <person name="Young N."/>
            <person name="Fitzgerald M."/>
            <person name="Haas B.J."/>
            <person name="Zeng Q."/>
            <person name="Young S."/>
            <person name="Adiconis X."/>
            <person name="Fan L."/>
            <person name="Levin J.Z."/>
            <person name="Mitchell T.K."/>
            <person name="Okubara P.A."/>
            <person name="Farman M.L."/>
            <person name="Kohn L.M."/>
            <person name="Birren B."/>
            <person name="Ma L.-J."/>
            <person name="Dean R.A."/>
        </authorList>
    </citation>
    <scope>NUCLEOTIDE SEQUENCE</scope>
    <source>
        <strain evidence="2">R3-111a-1</strain>
    </source>
</reference>
<dbReference type="AlphaFoldDB" id="J3PEL5"/>
<dbReference type="HOGENOM" id="CLU_2527595_0_0_1"/>
<evidence type="ECO:0000313" key="1">
    <source>
        <dbReference type="EMBL" id="EJT70923.1"/>
    </source>
</evidence>
<reference evidence="1" key="2">
    <citation type="submission" date="2010-07" db="EMBL/GenBank/DDBJ databases">
        <authorList>
            <consortium name="The Broad Institute Genome Sequencing Platform"/>
            <consortium name="Broad Institute Genome Sequencing Center for Infectious Disease"/>
            <person name="Ma L.-J."/>
            <person name="Dead R."/>
            <person name="Young S."/>
            <person name="Zeng Q."/>
            <person name="Koehrsen M."/>
            <person name="Alvarado L."/>
            <person name="Berlin A."/>
            <person name="Chapman S.B."/>
            <person name="Chen Z."/>
            <person name="Freedman E."/>
            <person name="Gellesch M."/>
            <person name="Goldberg J."/>
            <person name="Griggs A."/>
            <person name="Gujja S."/>
            <person name="Heilman E.R."/>
            <person name="Heiman D."/>
            <person name="Hepburn T."/>
            <person name="Howarth C."/>
            <person name="Jen D."/>
            <person name="Larson L."/>
            <person name="Mehta T."/>
            <person name="Neiman D."/>
            <person name="Pearson M."/>
            <person name="Roberts A."/>
            <person name="Saif S."/>
            <person name="Shea T."/>
            <person name="Shenoy N."/>
            <person name="Sisk P."/>
            <person name="Stolte C."/>
            <person name="Sykes S."/>
            <person name="Walk T."/>
            <person name="White J."/>
            <person name="Yandava C."/>
            <person name="Haas B."/>
            <person name="Nusbaum C."/>
            <person name="Birren B."/>
        </authorList>
    </citation>
    <scope>NUCLEOTIDE SEQUENCE</scope>
    <source>
        <strain evidence="1">R3-111a-1</strain>
    </source>
</reference>
<keyword evidence="3" id="KW-1185">Reference proteome</keyword>
<sequence>MMIHNRGWWAHPRETTTCMCYLPSTAIHFPRLPRAMARPCRAPGADLEQPKHIDKDAVARGALTTSIGTASAITGRQTAKTEAM</sequence>
<evidence type="ECO:0000313" key="2">
    <source>
        <dbReference type="EnsemblFungi" id="EJT70923"/>
    </source>
</evidence>
<dbReference type="VEuPathDB" id="FungiDB:GGTG_11946"/>
<accession>J3PEL5</accession>
<proteinExistence type="predicted"/>
<dbReference type="EMBL" id="GL385401">
    <property type="protein sequence ID" value="EJT70923.1"/>
    <property type="molecule type" value="Genomic_DNA"/>
</dbReference>
<protein>
    <submittedName>
        <fullName evidence="1 2">Uncharacterized protein</fullName>
    </submittedName>
</protein>
<dbReference type="RefSeq" id="XP_009228101.1">
    <property type="nucleotide sequence ID" value="XM_009229837.1"/>
</dbReference>